<dbReference type="Proteomes" id="UP001459277">
    <property type="component" value="Unassembled WGS sequence"/>
</dbReference>
<keyword evidence="2" id="KW-1185">Reference proteome</keyword>
<comment type="caution">
    <text evidence="1">The sequence shown here is derived from an EMBL/GenBank/DDBJ whole genome shotgun (WGS) entry which is preliminary data.</text>
</comment>
<dbReference type="AlphaFoldDB" id="A0AAW2E6S1"/>
<gene>
    <name evidence="1" type="ORF">SO802_004414</name>
</gene>
<accession>A0AAW2E6S1</accession>
<protein>
    <submittedName>
        <fullName evidence="1">Uncharacterized protein</fullName>
    </submittedName>
</protein>
<name>A0AAW2E6S1_9ROSI</name>
<dbReference type="EMBL" id="JAZDWU010000001">
    <property type="protein sequence ID" value="KAL0017345.1"/>
    <property type="molecule type" value="Genomic_DNA"/>
</dbReference>
<evidence type="ECO:0000313" key="1">
    <source>
        <dbReference type="EMBL" id="KAL0017345.1"/>
    </source>
</evidence>
<reference evidence="1 2" key="1">
    <citation type="submission" date="2024-01" db="EMBL/GenBank/DDBJ databases">
        <title>A telomere-to-telomere, gap-free genome of sweet tea (Lithocarpus litseifolius).</title>
        <authorList>
            <person name="Zhou J."/>
        </authorList>
    </citation>
    <scope>NUCLEOTIDE SEQUENCE [LARGE SCALE GENOMIC DNA]</scope>
    <source>
        <strain evidence="1">Zhou-2022a</strain>
        <tissue evidence="1">Leaf</tissue>
    </source>
</reference>
<evidence type="ECO:0000313" key="2">
    <source>
        <dbReference type="Proteomes" id="UP001459277"/>
    </source>
</evidence>
<sequence length="53" mass="5895">MAEWLAFGLPALEKGSGDLRWKFVSKKIAMTVKEDGFAGRGNRLTMVFMGCNK</sequence>
<proteinExistence type="predicted"/>
<feature type="non-terminal residue" evidence="1">
    <location>
        <position position="53"/>
    </location>
</feature>
<organism evidence="1 2">
    <name type="scientific">Lithocarpus litseifolius</name>
    <dbReference type="NCBI Taxonomy" id="425828"/>
    <lineage>
        <taxon>Eukaryota</taxon>
        <taxon>Viridiplantae</taxon>
        <taxon>Streptophyta</taxon>
        <taxon>Embryophyta</taxon>
        <taxon>Tracheophyta</taxon>
        <taxon>Spermatophyta</taxon>
        <taxon>Magnoliopsida</taxon>
        <taxon>eudicotyledons</taxon>
        <taxon>Gunneridae</taxon>
        <taxon>Pentapetalae</taxon>
        <taxon>rosids</taxon>
        <taxon>fabids</taxon>
        <taxon>Fagales</taxon>
        <taxon>Fagaceae</taxon>
        <taxon>Lithocarpus</taxon>
    </lineage>
</organism>